<dbReference type="EC" id="6.3.5.4" evidence="2"/>
<dbReference type="GO" id="GO:0004066">
    <property type="term" value="F:asparagine synthase (glutamine-hydrolyzing) activity"/>
    <property type="evidence" value="ECO:0007669"/>
    <property type="project" value="UniProtKB-EC"/>
</dbReference>
<dbReference type="GO" id="GO:0005524">
    <property type="term" value="F:ATP binding"/>
    <property type="evidence" value="ECO:0007669"/>
    <property type="project" value="UniProtKB-KW"/>
</dbReference>
<dbReference type="PANTHER" id="PTHR11772">
    <property type="entry name" value="ASPARAGINE SYNTHETASE"/>
    <property type="match status" value="1"/>
</dbReference>
<evidence type="ECO:0000256" key="4">
    <source>
        <dbReference type="ARBA" id="ARBA00022605"/>
    </source>
</evidence>
<evidence type="ECO:0000256" key="3">
    <source>
        <dbReference type="ARBA" id="ARBA00022598"/>
    </source>
</evidence>
<organism evidence="11">
    <name type="scientific">viral metagenome</name>
    <dbReference type="NCBI Taxonomy" id="1070528"/>
    <lineage>
        <taxon>unclassified sequences</taxon>
        <taxon>metagenomes</taxon>
        <taxon>organismal metagenomes</taxon>
    </lineage>
</organism>
<dbReference type="PROSITE" id="PS51278">
    <property type="entry name" value="GATASE_TYPE_2"/>
    <property type="match status" value="1"/>
</dbReference>
<name>A0A6C0LKL8_9ZZZZ</name>
<accession>A0A6C0LKL8</accession>
<evidence type="ECO:0000259" key="10">
    <source>
        <dbReference type="PROSITE" id="PS51278"/>
    </source>
</evidence>
<dbReference type="SUPFAM" id="SSF56235">
    <property type="entry name" value="N-terminal nucleophile aminohydrolases (Ntn hydrolases)"/>
    <property type="match status" value="1"/>
</dbReference>
<dbReference type="SUPFAM" id="SSF52402">
    <property type="entry name" value="Adenine nucleotide alpha hydrolases-like"/>
    <property type="match status" value="1"/>
</dbReference>
<dbReference type="Pfam" id="PF00733">
    <property type="entry name" value="Asn_synthase"/>
    <property type="match status" value="2"/>
</dbReference>
<evidence type="ECO:0000313" key="11">
    <source>
        <dbReference type="EMBL" id="QHU30900.1"/>
    </source>
</evidence>
<evidence type="ECO:0000256" key="7">
    <source>
        <dbReference type="ARBA" id="ARBA00022888"/>
    </source>
</evidence>
<dbReference type="AlphaFoldDB" id="A0A6C0LKL8"/>
<evidence type="ECO:0000256" key="6">
    <source>
        <dbReference type="ARBA" id="ARBA00022840"/>
    </source>
</evidence>
<keyword evidence="4" id="KW-0028">Amino-acid biosynthesis</keyword>
<dbReference type="InterPro" id="IPR001962">
    <property type="entry name" value="Asn_synthase"/>
</dbReference>
<keyword evidence="3" id="KW-0436">Ligase</keyword>
<evidence type="ECO:0000256" key="8">
    <source>
        <dbReference type="ARBA" id="ARBA00030234"/>
    </source>
</evidence>
<protein>
    <recommendedName>
        <fullName evidence="2">asparagine synthase (glutamine-hydrolyzing)</fullName>
        <ecNumber evidence="2">6.3.5.4</ecNumber>
    </recommendedName>
    <alternativeName>
        <fullName evidence="8">Glutamine-dependent asparagine synthetase</fullName>
    </alternativeName>
</protein>
<dbReference type="GO" id="GO:0005829">
    <property type="term" value="C:cytosol"/>
    <property type="evidence" value="ECO:0007669"/>
    <property type="project" value="TreeGrafter"/>
</dbReference>
<sequence>MCGIFSTLNYDNKSIIESSFVKGKNRGPENSSLEYLVKLSLGFHRLAINGLDEISNQPIKINDIILICNGEIFNYKALFDLLNITPTTNSDCEIIIHLFIEYGIEQTLNMLDGEFAFILLDNRVTNGVQDCKLYVARDPFGIRSLYMLSPLSLNPVPLNDKNNNTFAFASELKCLTDIYDTNHQELQVEQFTPGTFSTFVLEFKSITNWTFVSNKPYYLPVSTTLCVLPIQDKETILKNISAYLCAAVEKRLITSERPIACLLSGGLDSSLIAALTSNYFKGIDENYQLETYSIGLTGSTDLAYAKIVAEYIGSKHTEIVVTEEEMVESIEAVIYAIESYDTTSVRASLGNYLIGKYISRHSEAKVILNGDGSDELCGGYIYMNKCPNSCEFDKEVRRLLKNIHYFDVLRSDKCISSHGLEPRTPFLDKHFVDYYLSIPLTLRNHKIEYKMEKYLLRSSFHYDVFQNYKNEPLLPDCILWRKKEAFSDGVSSKTNSLFQILQTHIENKTSKSHPIRYEAPIEMEKAYYKQIFNARFPNCLNTIPYYWMPKYTSTTDPSARTIESYDEVQ</sequence>
<dbReference type="InterPro" id="IPR050795">
    <property type="entry name" value="Asn_Synthetase"/>
</dbReference>
<keyword evidence="6" id="KW-0067">ATP-binding</keyword>
<dbReference type="Gene3D" id="3.60.20.10">
    <property type="entry name" value="Glutamine Phosphoribosylpyrophosphate, subunit 1, domain 1"/>
    <property type="match status" value="1"/>
</dbReference>
<dbReference type="EMBL" id="MN740521">
    <property type="protein sequence ID" value="QHU30900.1"/>
    <property type="molecule type" value="Genomic_DNA"/>
</dbReference>
<dbReference type="PANTHER" id="PTHR11772:SF23">
    <property type="entry name" value="ASPARAGINE SYNTHETASE [GLUTAMINE-HYDROLYZING]"/>
    <property type="match status" value="1"/>
</dbReference>
<feature type="domain" description="Glutamine amidotransferase type-2" evidence="10">
    <location>
        <begin position="2"/>
        <end position="202"/>
    </location>
</feature>
<dbReference type="InterPro" id="IPR029055">
    <property type="entry name" value="Ntn_hydrolases_N"/>
</dbReference>
<keyword evidence="7" id="KW-0061">Asparagine biosynthesis</keyword>
<keyword evidence="5" id="KW-0547">Nucleotide-binding</keyword>
<evidence type="ECO:0000256" key="1">
    <source>
        <dbReference type="ARBA" id="ARBA00005187"/>
    </source>
</evidence>
<evidence type="ECO:0000256" key="5">
    <source>
        <dbReference type="ARBA" id="ARBA00022741"/>
    </source>
</evidence>
<proteinExistence type="predicted"/>
<dbReference type="InterPro" id="IPR014729">
    <property type="entry name" value="Rossmann-like_a/b/a_fold"/>
</dbReference>
<evidence type="ECO:0000256" key="9">
    <source>
        <dbReference type="ARBA" id="ARBA00048741"/>
    </source>
</evidence>
<comment type="catalytic activity">
    <reaction evidence="9">
        <text>L-aspartate + L-glutamine + ATP + H2O = L-asparagine + L-glutamate + AMP + diphosphate + H(+)</text>
        <dbReference type="Rhea" id="RHEA:12228"/>
        <dbReference type="ChEBI" id="CHEBI:15377"/>
        <dbReference type="ChEBI" id="CHEBI:15378"/>
        <dbReference type="ChEBI" id="CHEBI:29985"/>
        <dbReference type="ChEBI" id="CHEBI:29991"/>
        <dbReference type="ChEBI" id="CHEBI:30616"/>
        <dbReference type="ChEBI" id="CHEBI:33019"/>
        <dbReference type="ChEBI" id="CHEBI:58048"/>
        <dbReference type="ChEBI" id="CHEBI:58359"/>
        <dbReference type="ChEBI" id="CHEBI:456215"/>
        <dbReference type="EC" id="6.3.5.4"/>
    </reaction>
</comment>
<dbReference type="GO" id="GO:0006529">
    <property type="term" value="P:asparagine biosynthetic process"/>
    <property type="evidence" value="ECO:0007669"/>
    <property type="project" value="UniProtKB-KW"/>
</dbReference>
<dbReference type="InterPro" id="IPR006426">
    <property type="entry name" value="Asn_synth_AEB"/>
</dbReference>
<comment type="pathway">
    <text evidence="1">Amino-acid biosynthesis; L-asparagine biosynthesis; L-asparagine from L-aspartate (L-Gln route): step 1/1.</text>
</comment>
<reference evidence="11" key="1">
    <citation type="journal article" date="2020" name="Nature">
        <title>Giant virus diversity and host interactions through global metagenomics.</title>
        <authorList>
            <person name="Schulz F."/>
            <person name="Roux S."/>
            <person name="Paez-Espino D."/>
            <person name="Jungbluth S."/>
            <person name="Walsh D.A."/>
            <person name="Denef V.J."/>
            <person name="McMahon K.D."/>
            <person name="Konstantinidis K.T."/>
            <person name="Eloe-Fadrosh E.A."/>
            <person name="Kyrpides N.C."/>
            <person name="Woyke T."/>
        </authorList>
    </citation>
    <scope>NUCLEOTIDE SEQUENCE</scope>
    <source>
        <strain evidence="11">GVMAG-M-3300027892-73</strain>
    </source>
</reference>
<dbReference type="PIRSF" id="PIRSF001589">
    <property type="entry name" value="Asn_synthetase_glu-h"/>
    <property type="match status" value="1"/>
</dbReference>
<dbReference type="Pfam" id="PF13537">
    <property type="entry name" value="GATase_7"/>
    <property type="match status" value="1"/>
</dbReference>
<dbReference type="CDD" id="cd01991">
    <property type="entry name" value="Asn_synthase_B_C"/>
    <property type="match status" value="1"/>
</dbReference>
<dbReference type="InterPro" id="IPR017932">
    <property type="entry name" value="GATase_2_dom"/>
</dbReference>
<evidence type="ECO:0000256" key="2">
    <source>
        <dbReference type="ARBA" id="ARBA00012737"/>
    </source>
</evidence>
<dbReference type="Gene3D" id="3.40.50.620">
    <property type="entry name" value="HUPs"/>
    <property type="match status" value="1"/>
</dbReference>